<dbReference type="EMBL" id="BSXT01003488">
    <property type="protein sequence ID" value="GMF54374.1"/>
    <property type="molecule type" value="Genomic_DNA"/>
</dbReference>
<dbReference type="AlphaFoldDB" id="A0A9W6Y3B4"/>
<evidence type="ECO:0000256" key="1">
    <source>
        <dbReference type="SAM" id="MobiDB-lite"/>
    </source>
</evidence>
<accession>A0A9W6Y3B4</accession>
<comment type="caution">
    <text evidence="2">The sequence shown here is derived from an EMBL/GenBank/DDBJ whole genome shotgun (WGS) entry which is preliminary data.</text>
</comment>
<name>A0A9W6Y3B4_9STRA</name>
<evidence type="ECO:0000313" key="3">
    <source>
        <dbReference type="EMBL" id="GMF54378.1"/>
    </source>
</evidence>
<keyword evidence="4" id="KW-1185">Reference proteome</keyword>
<evidence type="ECO:0000313" key="4">
    <source>
        <dbReference type="Proteomes" id="UP001165121"/>
    </source>
</evidence>
<dbReference type="Proteomes" id="UP001165121">
    <property type="component" value="Unassembled WGS sequence"/>
</dbReference>
<protein>
    <submittedName>
        <fullName evidence="2">Unnamed protein product</fullName>
    </submittedName>
</protein>
<feature type="region of interest" description="Disordered" evidence="1">
    <location>
        <begin position="30"/>
        <end position="93"/>
    </location>
</feature>
<feature type="compositionally biased region" description="Gly residues" evidence="1">
    <location>
        <begin position="39"/>
        <end position="52"/>
    </location>
</feature>
<proteinExistence type="predicted"/>
<feature type="compositionally biased region" description="Basic and acidic residues" evidence="1">
    <location>
        <begin position="81"/>
        <end position="93"/>
    </location>
</feature>
<reference evidence="2" key="1">
    <citation type="submission" date="2023-04" db="EMBL/GenBank/DDBJ databases">
        <title>Phytophthora fragariaefolia NBRC 109709.</title>
        <authorList>
            <person name="Ichikawa N."/>
            <person name="Sato H."/>
            <person name="Tonouchi N."/>
        </authorList>
    </citation>
    <scope>NUCLEOTIDE SEQUENCE</scope>
    <source>
        <strain evidence="2">NBRC 109709</strain>
    </source>
</reference>
<organism evidence="2 4">
    <name type="scientific">Phytophthora fragariaefolia</name>
    <dbReference type="NCBI Taxonomy" id="1490495"/>
    <lineage>
        <taxon>Eukaryota</taxon>
        <taxon>Sar</taxon>
        <taxon>Stramenopiles</taxon>
        <taxon>Oomycota</taxon>
        <taxon>Peronosporomycetes</taxon>
        <taxon>Peronosporales</taxon>
        <taxon>Peronosporaceae</taxon>
        <taxon>Phytophthora</taxon>
    </lineage>
</organism>
<evidence type="ECO:0000313" key="2">
    <source>
        <dbReference type="EMBL" id="GMF54374.1"/>
    </source>
</evidence>
<sequence length="93" mass="9513">MQAIPSRKVDDVSQSVSSVSSVEITQVCADPLDSITGGDELGTGGDEMGSGGDELDTGGDELGTGGDELGSEAENVSIARETLDERDNHSSRL</sequence>
<dbReference type="EMBL" id="BSXT01003488">
    <property type="protein sequence ID" value="GMF54378.1"/>
    <property type="molecule type" value="Genomic_DNA"/>
</dbReference>
<gene>
    <name evidence="2" type="ORF">Pfra01_002267700</name>
    <name evidence="3" type="ORF">Pfra01_002268100</name>
</gene>